<dbReference type="FunFam" id="2.60.40.60:FF:000020">
    <property type="entry name" value="Dachsous cadherin-related 1b"/>
    <property type="match status" value="1"/>
</dbReference>
<keyword evidence="3" id="KW-0677">Repeat</keyword>
<dbReference type="Proteomes" id="UP000008672">
    <property type="component" value="Unassembled WGS sequence"/>
</dbReference>
<dbReference type="InterPro" id="IPR002126">
    <property type="entry name" value="Cadherin-like_dom"/>
</dbReference>
<evidence type="ECO:0000256" key="7">
    <source>
        <dbReference type="ARBA" id="ARBA00023136"/>
    </source>
</evidence>
<dbReference type="InParanoid" id="H3A511"/>
<dbReference type="GO" id="GO:0016020">
    <property type="term" value="C:membrane"/>
    <property type="evidence" value="ECO:0007669"/>
    <property type="project" value="UniProtKB-SubCell"/>
</dbReference>
<dbReference type="Gene3D" id="2.60.40.60">
    <property type="entry name" value="Cadherins"/>
    <property type="match status" value="6"/>
</dbReference>
<organism evidence="11 12">
    <name type="scientific">Latimeria chalumnae</name>
    <name type="common">Coelacanth</name>
    <dbReference type="NCBI Taxonomy" id="7897"/>
    <lineage>
        <taxon>Eukaryota</taxon>
        <taxon>Metazoa</taxon>
        <taxon>Chordata</taxon>
        <taxon>Craniata</taxon>
        <taxon>Vertebrata</taxon>
        <taxon>Euteleostomi</taxon>
        <taxon>Coelacanthiformes</taxon>
        <taxon>Coelacanthidae</taxon>
        <taxon>Latimeria</taxon>
    </lineage>
</organism>
<protein>
    <recommendedName>
        <fullName evidence="10">Cadherin domain-containing protein</fullName>
    </recommendedName>
</protein>
<dbReference type="HOGENOM" id="CLU_017741_0_0_1"/>
<keyword evidence="5" id="KW-0130">Cell adhesion</keyword>
<evidence type="ECO:0000256" key="2">
    <source>
        <dbReference type="ARBA" id="ARBA00022692"/>
    </source>
</evidence>
<dbReference type="Pfam" id="PF00028">
    <property type="entry name" value="Cadherin"/>
    <property type="match status" value="2"/>
</dbReference>
<dbReference type="Ensembl" id="ENSLACT00000004771.1">
    <property type="protein sequence ID" value="ENSLACP00000004732.1"/>
    <property type="gene ID" value="ENSLACG00000004206.1"/>
</dbReference>
<feature type="transmembrane region" description="Helical" evidence="9">
    <location>
        <begin position="697"/>
        <end position="718"/>
    </location>
</feature>
<comment type="subcellular location">
    <subcellularLocation>
        <location evidence="1">Membrane</location>
    </subcellularLocation>
</comment>
<reference evidence="11" key="3">
    <citation type="submission" date="2025-09" db="UniProtKB">
        <authorList>
            <consortium name="Ensembl"/>
        </authorList>
    </citation>
    <scope>IDENTIFICATION</scope>
</reference>
<feature type="domain" description="Cadherin" evidence="10">
    <location>
        <begin position="56"/>
        <end position="122"/>
    </location>
</feature>
<sequence length="790" mass="87334">EGLNLPHLRSTISISQNCPKTVPYFKYTKHLSHASISDIWPRGPVIVNANPVSYPFEIAPKTGNQWDPSKPLLKLVTTATPKLDFETTPQYILQILVQDNKGSSASQTILIEITDVNEPPVFTGTLAIQDAEVYIPEDTVANTGIYKVTAKDPDNDVLQNVIMVYFAYISSGNNEFAIDDTGTIFTKTTFDFESATKSYTITVKVEDPKTLSITGTVKVFITNVNDNNPILTCTGNTVAINLDEELPIGTVVASCIATDADLMNDLTFQLEVGNIYFSVDKETGSVIIASRMDIEQAGFKTVQSFAVKTCDKNLKCAAISVTATIKAINDNAPFCDHYLYRYISAEPLAADTTVATLICKDLDKPPNTLTYTPISGPLGPGELFEQVAAAANTIKLTKILDYEEPANAAVGHTYQMMLSVSDSTSPPHTVTTTVIVKLTPINEFAPVFNPATYTFTVPETSGAHYKVGKVTATDADYPENCVTYRITTGDTEVIQRFWIDPSSGTIELITQPDFESVEQYKLTVEATDCNPVSPKTGTAMVTIDIIKENDEKPICTPFTYKAAILDNIAVGTNINGFRLNCKDRDSEDNAMRFEITSGNVNNHFGFDPTRGSNSPKLIIKAPFNFEDKAELQQEYHLVVNIIDDNLKDANAAKPRTGTVLIDITVTRTSTTPPSTTSFERVNYIFLQKMNTYRSNGWYIPLVFTLMAVLFVGLVAWACHLVWKYTGLKECCQRSCKKVPKQKKNLWQKLLKPPPQEITKYDTMFDGEAVDPVTGKRYEYNSKTGARKWKD</sequence>
<dbReference type="PANTHER" id="PTHR24025:SF30">
    <property type="entry name" value="CADHERIN DOMAIN-CONTAINING PROTEIN"/>
    <property type="match status" value="1"/>
</dbReference>
<keyword evidence="4 8" id="KW-0106">Calcium</keyword>
<evidence type="ECO:0000256" key="1">
    <source>
        <dbReference type="ARBA" id="ARBA00004370"/>
    </source>
</evidence>
<dbReference type="SMART" id="SM00112">
    <property type="entry name" value="CA"/>
    <property type="match status" value="6"/>
</dbReference>
<evidence type="ECO:0000256" key="5">
    <source>
        <dbReference type="ARBA" id="ARBA00022889"/>
    </source>
</evidence>
<evidence type="ECO:0000256" key="9">
    <source>
        <dbReference type="SAM" id="Phobius"/>
    </source>
</evidence>
<dbReference type="PANTHER" id="PTHR24025">
    <property type="entry name" value="DESMOGLEIN FAMILY MEMBER"/>
    <property type="match status" value="1"/>
</dbReference>
<feature type="domain" description="Cadherin" evidence="10">
    <location>
        <begin position="449"/>
        <end position="555"/>
    </location>
</feature>
<feature type="domain" description="Cadherin" evidence="10">
    <location>
        <begin position="556"/>
        <end position="675"/>
    </location>
</feature>
<name>H3A511_LATCH</name>
<evidence type="ECO:0000256" key="6">
    <source>
        <dbReference type="ARBA" id="ARBA00022989"/>
    </source>
</evidence>
<dbReference type="STRING" id="7897.ENSLACP00000004732"/>
<reference evidence="11" key="2">
    <citation type="submission" date="2025-08" db="UniProtKB">
        <authorList>
            <consortium name="Ensembl"/>
        </authorList>
    </citation>
    <scope>IDENTIFICATION</scope>
</reference>
<dbReference type="SUPFAM" id="SSF49313">
    <property type="entry name" value="Cadherin-like"/>
    <property type="match status" value="6"/>
</dbReference>
<dbReference type="GO" id="GO:0007156">
    <property type="term" value="P:homophilic cell adhesion via plasma membrane adhesion molecules"/>
    <property type="evidence" value="ECO:0007669"/>
    <property type="project" value="InterPro"/>
</dbReference>
<keyword evidence="12" id="KW-1185">Reference proteome</keyword>
<dbReference type="GeneTree" id="ENSGT00940000164126"/>
<evidence type="ECO:0000256" key="8">
    <source>
        <dbReference type="PROSITE-ProRule" id="PRU00043"/>
    </source>
</evidence>
<dbReference type="OMA" id="GNENHHF"/>
<reference evidence="12" key="1">
    <citation type="submission" date="2011-08" db="EMBL/GenBank/DDBJ databases">
        <title>The draft genome of Latimeria chalumnae.</title>
        <authorList>
            <person name="Di Palma F."/>
            <person name="Alfoldi J."/>
            <person name="Johnson J."/>
            <person name="Berlin A."/>
            <person name="Gnerre S."/>
            <person name="Jaffe D."/>
            <person name="MacCallum I."/>
            <person name="Young S."/>
            <person name="Walker B.J."/>
            <person name="Lander E."/>
            <person name="Lindblad-Toh K."/>
        </authorList>
    </citation>
    <scope>NUCLEOTIDE SEQUENCE [LARGE SCALE GENOMIC DNA]</scope>
    <source>
        <strain evidence="12">Wild caught</strain>
    </source>
</reference>
<keyword evidence="2 9" id="KW-0812">Transmembrane</keyword>
<evidence type="ECO:0000256" key="3">
    <source>
        <dbReference type="ARBA" id="ARBA00022737"/>
    </source>
</evidence>
<feature type="domain" description="Cadherin" evidence="10">
    <location>
        <begin position="127"/>
        <end position="231"/>
    </location>
</feature>
<dbReference type="PROSITE" id="PS50268">
    <property type="entry name" value="CADHERIN_2"/>
    <property type="match status" value="6"/>
</dbReference>
<dbReference type="InterPro" id="IPR015919">
    <property type="entry name" value="Cadherin-like_sf"/>
</dbReference>
<keyword evidence="7 9" id="KW-0472">Membrane</keyword>
<dbReference type="eggNOG" id="KOG3594">
    <property type="taxonomic scope" value="Eukaryota"/>
</dbReference>
<dbReference type="CDD" id="cd11304">
    <property type="entry name" value="Cadherin_repeat"/>
    <property type="match status" value="6"/>
</dbReference>
<dbReference type="GO" id="GO:0005509">
    <property type="term" value="F:calcium ion binding"/>
    <property type="evidence" value="ECO:0007669"/>
    <property type="project" value="UniProtKB-UniRule"/>
</dbReference>
<evidence type="ECO:0000256" key="4">
    <source>
        <dbReference type="ARBA" id="ARBA00022837"/>
    </source>
</evidence>
<evidence type="ECO:0000313" key="11">
    <source>
        <dbReference type="Ensembl" id="ENSLACP00000004732.1"/>
    </source>
</evidence>
<dbReference type="FunCoup" id="H3A511">
    <property type="interactions" value="57"/>
</dbReference>
<evidence type="ECO:0000313" key="12">
    <source>
        <dbReference type="Proteomes" id="UP000008672"/>
    </source>
</evidence>
<dbReference type="EMBL" id="AFYH01117854">
    <property type="status" value="NOT_ANNOTATED_CDS"/>
    <property type="molecule type" value="Genomic_DNA"/>
</dbReference>
<dbReference type="EMBL" id="AFYH01117853">
    <property type="status" value="NOT_ANNOTATED_CDS"/>
    <property type="molecule type" value="Genomic_DNA"/>
</dbReference>
<accession>H3A511</accession>
<feature type="domain" description="Cadherin" evidence="10">
    <location>
        <begin position="234"/>
        <end position="335"/>
    </location>
</feature>
<dbReference type="PRINTS" id="PR00205">
    <property type="entry name" value="CADHERIN"/>
</dbReference>
<dbReference type="AlphaFoldDB" id="H3A511"/>
<dbReference type="InterPro" id="IPR050971">
    <property type="entry name" value="Cadherin-domain_protein"/>
</dbReference>
<keyword evidence="6 9" id="KW-1133">Transmembrane helix</keyword>
<proteinExistence type="predicted"/>
<feature type="domain" description="Cadherin" evidence="10">
    <location>
        <begin position="336"/>
        <end position="448"/>
    </location>
</feature>
<dbReference type="GO" id="GO:0005911">
    <property type="term" value="C:cell-cell junction"/>
    <property type="evidence" value="ECO:0007669"/>
    <property type="project" value="TreeGrafter"/>
</dbReference>
<dbReference type="EMBL" id="AFYH01117855">
    <property type="status" value="NOT_ANNOTATED_CDS"/>
    <property type="molecule type" value="Genomic_DNA"/>
</dbReference>
<evidence type="ECO:0000259" key="10">
    <source>
        <dbReference type="PROSITE" id="PS50268"/>
    </source>
</evidence>